<accession>K9YT47</accession>
<dbReference type="KEGG" id="dsl:Dacsa_1375"/>
<dbReference type="EMBL" id="CP003944">
    <property type="protein sequence ID" value="AFZ50069.1"/>
    <property type="molecule type" value="Genomic_DNA"/>
</dbReference>
<dbReference type="PANTHER" id="PTHR40047">
    <property type="entry name" value="UPF0703 PROTEIN YCGQ"/>
    <property type="match status" value="1"/>
</dbReference>
<dbReference type="PANTHER" id="PTHR40047:SF1">
    <property type="entry name" value="UPF0703 PROTEIN YCGQ"/>
    <property type="match status" value="1"/>
</dbReference>
<dbReference type="InterPro" id="IPR015402">
    <property type="entry name" value="DUF1980"/>
</dbReference>
<dbReference type="InterPro" id="IPR052955">
    <property type="entry name" value="UPF0703_membrane_permease"/>
</dbReference>
<dbReference type="RefSeq" id="WP_015229074.1">
    <property type="nucleotide sequence ID" value="NC_019780.1"/>
</dbReference>
<dbReference type="PATRIC" id="fig|13035.3.peg.1545"/>
<proteinExistence type="predicted"/>
<organism evidence="4 5">
    <name type="scientific">Dactylococcopsis salina (strain PCC 8305)</name>
    <name type="common">Myxobactron salinum</name>
    <dbReference type="NCBI Taxonomy" id="13035"/>
    <lineage>
        <taxon>Bacteria</taxon>
        <taxon>Bacillati</taxon>
        <taxon>Cyanobacteriota</taxon>
        <taxon>Cyanophyceae</taxon>
        <taxon>Nodosilineales</taxon>
        <taxon>Cymatolegaceae</taxon>
        <taxon>Dactylococcopsis</taxon>
    </lineage>
</organism>
<dbReference type="eggNOG" id="COG3689">
    <property type="taxonomic scope" value="Bacteria"/>
</dbReference>
<dbReference type="Pfam" id="PF09323">
    <property type="entry name" value="DUF1980"/>
    <property type="match status" value="1"/>
</dbReference>
<dbReference type="AlphaFoldDB" id="K9YT47"/>
<feature type="transmembrane region" description="Helical" evidence="1">
    <location>
        <begin position="12"/>
        <end position="37"/>
    </location>
</feature>
<evidence type="ECO:0000259" key="3">
    <source>
        <dbReference type="Pfam" id="PF21537"/>
    </source>
</evidence>
<dbReference type="HOGENOM" id="CLU_070027_2_0_3"/>
<evidence type="ECO:0000259" key="2">
    <source>
        <dbReference type="Pfam" id="PF09323"/>
    </source>
</evidence>
<feature type="transmembrane region" description="Helical" evidence="1">
    <location>
        <begin position="90"/>
        <end position="112"/>
    </location>
</feature>
<gene>
    <name evidence="4" type="ORF">Dacsa_1375</name>
</gene>
<keyword evidence="1" id="KW-0472">Membrane</keyword>
<sequence>MRIFNRISSYTFHSLILPSLDTLTFLAWGILLFKYWLTGQIRLLIHPNYIGLVVVTGIILFSIGLVKLFQVYKKRKQTFRKGGEQIVQHVTLFPVGWSTFFLLSTAILGLLIPPTVFGSEIALQRGIRESLPLTQSQPERFRVNVNPEDRSLIDWVKTINAYPEPDEYQGEAVKVKGFVIKKENLPENYFLIAQFIITCCAIDAYPVAIPVKIEADQTQNYPPDTWLEIEGEMITETLDLAEEFYQEVPSERQLVINAKKLTEIPTPKNPYGY</sequence>
<feature type="transmembrane region" description="Helical" evidence="1">
    <location>
        <begin position="49"/>
        <end position="69"/>
    </location>
</feature>
<reference evidence="4" key="1">
    <citation type="submission" date="2012-04" db="EMBL/GenBank/DDBJ databases">
        <title>Finished genome of Dactylococcopsis salina PCC 8305.</title>
        <authorList>
            <consortium name="US DOE Joint Genome Institute"/>
            <person name="Gugger M."/>
            <person name="Coursin T."/>
            <person name="Rippka R."/>
            <person name="Tandeau De Marsac N."/>
            <person name="Huntemann M."/>
            <person name="Wei C.-L."/>
            <person name="Han J."/>
            <person name="Detter J.C."/>
            <person name="Han C."/>
            <person name="Tapia R."/>
            <person name="Daligault H."/>
            <person name="Chen A."/>
            <person name="Krypides N."/>
            <person name="Mavromatis K."/>
            <person name="Markowitz V."/>
            <person name="Szeto E."/>
            <person name="Ivanova N."/>
            <person name="Ovchinnikova G."/>
            <person name="Pagani I."/>
            <person name="Pati A."/>
            <person name="Goodwin L."/>
            <person name="Peters L."/>
            <person name="Pitluck S."/>
            <person name="Woyke T."/>
            <person name="Kerfeld C."/>
        </authorList>
    </citation>
    <scope>NUCLEOTIDE SEQUENCE [LARGE SCALE GENOMIC DNA]</scope>
    <source>
        <strain evidence="4">PCC 8305</strain>
    </source>
</reference>
<protein>
    <submittedName>
        <fullName evidence="4">TIGR03943 family protein</fullName>
    </submittedName>
</protein>
<dbReference type="OrthoDB" id="9770408at2"/>
<dbReference type="Pfam" id="PF21537">
    <property type="entry name" value="DUF1980_C"/>
    <property type="match status" value="1"/>
</dbReference>
<feature type="domain" description="DUF1980" evidence="2">
    <location>
        <begin position="22"/>
        <end position="127"/>
    </location>
</feature>
<keyword evidence="5" id="KW-1185">Reference proteome</keyword>
<dbReference type="NCBIfam" id="TIGR03943">
    <property type="entry name" value="TIGR03943 family putative permease subunit"/>
    <property type="match status" value="1"/>
</dbReference>
<name>K9YT47_DACS8</name>
<keyword evidence="1" id="KW-0812">Transmembrane</keyword>
<evidence type="ECO:0000256" key="1">
    <source>
        <dbReference type="SAM" id="Phobius"/>
    </source>
</evidence>
<dbReference type="InterPro" id="IPR048447">
    <property type="entry name" value="DUF1980_C"/>
</dbReference>
<feature type="domain" description="DUF1980" evidence="3">
    <location>
        <begin position="148"/>
        <end position="273"/>
    </location>
</feature>
<dbReference type="InterPro" id="IPR048493">
    <property type="entry name" value="DUF1980_N"/>
</dbReference>
<keyword evidence="1" id="KW-1133">Transmembrane helix</keyword>
<dbReference type="Proteomes" id="UP000010482">
    <property type="component" value="Chromosome"/>
</dbReference>
<dbReference type="STRING" id="13035.Dacsa_1375"/>
<evidence type="ECO:0000313" key="5">
    <source>
        <dbReference type="Proteomes" id="UP000010482"/>
    </source>
</evidence>
<evidence type="ECO:0000313" key="4">
    <source>
        <dbReference type="EMBL" id="AFZ50069.1"/>
    </source>
</evidence>